<sequence>MSGVSRTVFPILSYRQEKTLSRVSQNGRVEERRDTDIKSTATFGKLSALPLGEEFVFDRSAKRNETSAVLTEPNEIKPFPSLPKCSGISRFHNDRHRHVWCRGFLSWR</sequence>
<comment type="caution">
    <text evidence="1">The sequence shown here is derived from an EMBL/GenBank/DDBJ whole genome shotgun (WGS) entry which is preliminary data.</text>
</comment>
<reference evidence="1 3" key="1">
    <citation type="journal article" date="2019" name="Sci. Rep.">
        <title>Orb-weaving spider Araneus ventricosus genome elucidates the spidroin gene catalogue.</title>
        <authorList>
            <person name="Kono N."/>
            <person name="Nakamura H."/>
            <person name="Ohtoshi R."/>
            <person name="Moran D.A.P."/>
            <person name="Shinohara A."/>
            <person name="Yoshida Y."/>
            <person name="Fujiwara M."/>
            <person name="Mori M."/>
            <person name="Tomita M."/>
            <person name="Arakawa K."/>
        </authorList>
    </citation>
    <scope>NUCLEOTIDE SEQUENCE [LARGE SCALE GENOMIC DNA]</scope>
</reference>
<accession>A0A4Y2VW03</accession>
<dbReference type="Proteomes" id="UP000499080">
    <property type="component" value="Unassembled WGS sequence"/>
</dbReference>
<dbReference type="AlphaFoldDB" id="A0A4Y2VW03"/>
<name>A0A4Y2VW03_ARAVE</name>
<evidence type="ECO:0000313" key="3">
    <source>
        <dbReference type="Proteomes" id="UP000499080"/>
    </source>
</evidence>
<organism evidence="1 3">
    <name type="scientific">Araneus ventricosus</name>
    <name type="common">Orbweaver spider</name>
    <name type="synonym">Epeira ventricosa</name>
    <dbReference type="NCBI Taxonomy" id="182803"/>
    <lineage>
        <taxon>Eukaryota</taxon>
        <taxon>Metazoa</taxon>
        <taxon>Ecdysozoa</taxon>
        <taxon>Arthropoda</taxon>
        <taxon>Chelicerata</taxon>
        <taxon>Arachnida</taxon>
        <taxon>Araneae</taxon>
        <taxon>Araneomorphae</taxon>
        <taxon>Entelegynae</taxon>
        <taxon>Araneoidea</taxon>
        <taxon>Araneidae</taxon>
        <taxon>Araneus</taxon>
    </lineage>
</organism>
<gene>
    <name evidence="1" type="ORF">AVEN_146739_1</name>
    <name evidence="2" type="ORF">AVEN_242355_1</name>
</gene>
<dbReference type="EMBL" id="BGPR01051462">
    <property type="protein sequence ID" value="GBO28414.1"/>
    <property type="molecule type" value="Genomic_DNA"/>
</dbReference>
<keyword evidence="3" id="KW-1185">Reference proteome</keyword>
<protein>
    <submittedName>
        <fullName evidence="1">Uncharacterized protein</fullName>
    </submittedName>
</protein>
<dbReference type="EMBL" id="BGPR01051464">
    <property type="protein sequence ID" value="GBO28416.1"/>
    <property type="molecule type" value="Genomic_DNA"/>
</dbReference>
<evidence type="ECO:0000313" key="2">
    <source>
        <dbReference type="EMBL" id="GBO28416.1"/>
    </source>
</evidence>
<proteinExistence type="predicted"/>
<evidence type="ECO:0000313" key="1">
    <source>
        <dbReference type="EMBL" id="GBO28414.1"/>
    </source>
</evidence>